<evidence type="ECO:0000313" key="4">
    <source>
        <dbReference type="Proteomes" id="UP000293562"/>
    </source>
</evidence>
<dbReference type="Gene3D" id="3.90.79.10">
    <property type="entry name" value="Nucleoside Triphosphate Pyrophosphohydrolase"/>
    <property type="match status" value="1"/>
</dbReference>
<dbReference type="GO" id="GO:0016787">
    <property type="term" value="F:hydrolase activity"/>
    <property type="evidence" value="ECO:0007669"/>
    <property type="project" value="UniProtKB-KW"/>
</dbReference>
<comment type="caution">
    <text evidence="3">The sequence shown here is derived from an EMBL/GenBank/DDBJ whole genome shotgun (WGS) entry which is preliminary data.</text>
</comment>
<dbReference type="CDD" id="cd04665">
    <property type="entry name" value="NUDIX_RppH"/>
    <property type="match status" value="1"/>
</dbReference>
<keyword evidence="1" id="KW-0378">Hydrolase</keyword>
<dbReference type="InterPro" id="IPR014078">
    <property type="entry name" value="Nudix_YtkD"/>
</dbReference>
<dbReference type="Pfam" id="PF00293">
    <property type="entry name" value="NUDIX"/>
    <property type="match status" value="1"/>
</dbReference>
<reference evidence="3 4" key="1">
    <citation type="submission" date="2019-02" db="EMBL/GenBank/DDBJ databases">
        <title>Genomic Encyclopedia of Type Strains, Phase IV (KMG-IV): sequencing the most valuable type-strain genomes for metagenomic binning, comparative biology and taxonomic classification.</title>
        <authorList>
            <person name="Goeker M."/>
        </authorList>
    </citation>
    <scope>NUCLEOTIDE SEQUENCE [LARGE SCALE GENOMIC DNA]</scope>
    <source>
        <strain evidence="3 4">DSM 28825</strain>
    </source>
</reference>
<evidence type="ECO:0000259" key="2">
    <source>
        <dbReference type="PROSITE" id="PS51462"/>
    </source>
</evidence>
<sequence length="145" mass="16645">MLKVEFHTLNEVANDSLKYAVIVTADSKGNWIFVKHRERTTWEIPGGRRESNEDILKTAERELIEETGATRFSLKAICIYSVSVDSEKTYGLLAYADVQEFGEALTLEITEKKAYSEMPAELTYPFIQPLLLDHVVKERMRKQNS</sequence>
<dbReference type="InterPro" id="IPR000086">
    <property type="entry name" value="NUDIX_hydrolase_dom"/>
</dbReference>
<name>A0A4Q7VIE2_9BACT</name>
<dbReference type="PROSITE" id="PS00893">
    <property type="entry name" value="NUDIX_BOX"/>
    <property type="match status" value="1"/>
</dbReference>
<organism evidence="3 4">
    <name type="scientific">Ancylomarina subtilis</name>
    <dbReference type="NCBI Taxonomy" id="1639035"/>
    <lineage>
        <taxon>Bacteria</taxon>
        <taxon>Pseudomonadati</taxon>
        <taxon>Bacteroidota</taxon>
        <taxon>Bacteroidia</taxon>
        <taxon>Marinilabiliales</taxon>
        <taxon>Marinifilaceae</taxon>
        <taxon>Ancylomarina</taxon>
    </lineage>
</organism>
<protein>
    <submittedName>
        <fullName evidence="3">8-oxo-dGTP diphosphatase</fullName>
    </submittedName>
</protein>
<keyword evidence="4" id="KW-1185">Reference proteome</keyword>
<dbReference type="RefSeq" id="WP_130305755.1">
    <property type="nucleotide sequence ID" value="NZ_SHKN01000001.1"/>
</dbReference>
<dbReference type="OrthoDB" id="9806150at2"/>
<evidence type="ECO:0000313" key="3">
    <source>
        <dbReference type="EMBL" id="RZT95827.1"/>
    </source>
</evidence>
<evidence type="ECO:0000256" key="1">
    <source>
        <dbReference type="ARBA" id="ARBA00022801"/>
    </source>
</evidence>
<dbReference type="InterPro" id="IPR020084">
    <property type="entry name" value="NUDIX_hydrolase_CS"/>
</dbReference>
<dbReference type="AlphaFoldDB" id="A0A4Q7VIE2"/>
<gene>
    <name evidence="3" type="ORF">EV201_0455</name>
</gene>
<proteinExistence type="predicted"/>
<feature type="domain" description="Nudix hydrolase" evidence="2">
    <location>
        <begin position="14"/>
        <end position="132"/>
    </location>
</feature>
<dbReference type="PROSITE" id="PS51462">
    <property type="entry name" value="NUDIX"/>
    <property type="match status" value="1"/>
</dbReference>
<dbReference type="Proteomes" id="UP000293562">
    <property type="component" value="Unassembled WGS sequence"/>
</dbReference>
<dbReference type="InterPro" id="IPR015797">
    <property type="entry name" value="NUDIX_hydrolase-like_dom_sf"/>
</dbReference>
<dbReference type="SUPFAM" id="SSF55811">
    <property type="entry name" value="Nudix"/>
    <property type="match status" value="1"/>
</dbReference>
<dbReference type="EMBL" id="SHKN01000001">
    <property type="protein sequence ID" value="RZT95827.1"/>
    <property type="molecule type" value="Genomic_DNA"/>
</dbReference>
<accession>A0A4Q7VIE2</accession>